<dbReference type="InterPro" id="IPR004136">
    <property type="entry name" value="NMO"/>
</dbReference>
<accession>A0AAD2G352</accession>
<dbReference type="PANTHER" id="PTHR32332:SF20">
    <property type="entry name" value="2-NITROPROPANE DIOXYGENASE-LIKE PROTEIN"/>
    <property type="match status" value="1"/>
</dbReference>
<protein>
    <recommendedName>
        <fullName evidence="6">Nitronate monooxygenase domain-containing protein</fullName>
    </recommendedName>
</protein>
<dbReference type="GO" id="GO:0018580">
    <property type="term" value="F:nitronate monooxygenase activity"/>
    <property type="evidence" value="ECO:0007669"/>
    <property type="project" value="InterPro"/>
</dbReference>
<keyword evidence="3" id="KW-0560">Oxidoreductase</keyword>
<reference evidence="4" key="1">
    <citation type="submission" date="2023-08" db="EMBL/GenBank/DDBJ databases">
        <authorList>
            <person name="Audoor S."/>
            <person name="Bilcke G."/>
        </authorList>
    </citation>
    <scope>NUCLEOTIDE SEQUENCE</scope>
</reference>
<keyword evidence="2" id="KW-0288">FMN</keyword>
<evidence type="ECO:0008006" key="6">
    <source>
        <dbReference type="Google" id="ProtNLM"/>
    </source>
</evidence>
<dbReference type="Proteomes" id="UP001295423">
    <property type="component" value="Unassembled WGS sequence"/>
</dbReference>
<comment type="caution">
    <text evidence="4">The sequence shown here is derived from an EMBL/GenBank/DDBJ whole genome shotgun (WGS) entry which is preliminary data.</text>
</comment>
<dbReference type="Pfam" id="PF03060">
    <property type="entry name" value="NMO"/>
    <property type="match status" value="2"/>
</dbReference>
<sequence>MQAPAISTRFTRIFGCRYPILLPGMSWISNPELVASVSNAGGVGILATGPLTAEETRDSIRKIRSLTDQPFGIGATLLMPGAKENAKVALDEQVPIINVSLGKATWIADGLAQYGGKMIATVTNQKHALGALEAGADALMVTGHEAAAHGGDVTSLVLIPSFRKHFPDTPILAAGGFATGQGLAGALSLGADGVAMGSRMAVTRESPLAEATKLAIVSSDESETLFGSKFDGIPARVLKTPKSQQAMDRRPSFPVVAHRAFQAALKMGIPLWKVLPGLLTQFEKMFIIAQFGAATEAIQAATVNGDLENGVQFVGQCQGLIDDIPMVNDLVQRIVSEARQAHEDQATFYGEDEAMPQNIRSM</sequence>
<name>A0AAD2G352_9STRA</name>
<dbReference type="Gene3D" id="3.20.20.70">
    <property type="entry name" value="Aldolase class I"/>
    <property type="match status" value="1"/>
</dbReference>
<evidence type="ECO:0000256" key="1">
    <source>
        <dbReference type="ARBA" id="ARBA00022630"/>
    </source>
</evidence>
<dbReference type="PANTHER" id="PTHR32332">
    <property type="entry name" value="2-NITROPROPANE DIOXYGENASE"/>
    <property type="match status" value="1"/>
</dbReference>
<keyword evidence="1" id="KW-0285">Flavoprotein</keyword>
<dbReference type="SUPFAM" id="SSF51412">
    <property type="entry name" value="Inosine monophosphate dehydrogenase (IMPDH)"/>
    <property type="match status" value="1"/>
</dbReference>
<dbReference type="InterPro" id="IPR013785">
    <property type="entry name" value="Aldolase_TIM"/>
</dbReference>
<dbReference type="AlphaFoldDB" id="A0AAD2G352"/>
<dbReference type="CDD" id="cd04730">
    <property type="entry name" value="NPD_like"/>
    <property type="match status" value="1"/>
</dbReference>
<evidence type="ECO:0000313" key="5">
    <source>
        <dbReference type="Proteomes" id="UP001295423"/>
    </source>
</evidence>
<evidence type="ECO:0000313" key="4">
    <source>
        <dbReference type="EMBL" id="CAJ1961025.1"/>
    </source>
</evidence>
<dbReference type="EMBL" id="CAKOGP040002080">
    <property type="protein sequence ID" value="CAJ1961025.1"/>
    <property type="molecule type" value="Genomic_DNA"/>
</dbReference>
<keyword evidence="5" id="KW-1185">Reference proteome</keyword>
<organism evidence="4 5">
    <name type="scientific">Cylindrotheca closterium</name>
    <dbReference type="NCBI Taxonomy" id="2856"/>
    <lineage>
        <taxon>Eukaryota</taxon>
        <taxon>Sar</taxon>
        <taxon>Stramenopiles</taxon>
        <taxon>Ochrophyta</taxon>
        <taxon>Bacillariophyta</taxon>
        <taxon>Bacillariophyceae</taxon>
        <taxon>Bacillariophycidae</taxon>
        <taxon>Bacillariales</taxon>
        <taxon>Bacillariaceae</taxon>
        <taxon>Cylindrotheca</taxon>
    </lineage>
</organism>
<proteinExistence type="predicted"/>
<evidence type="ECO:0000256" key="2">
    <source>
        <dbReference type="ARBA" id="ARBA00022643"/>
    </source>
</evidence>
<evidence type="ECO:0000256" key="3">
    <source>
        <dbReference type="ARBA" id="ARBA00023002"/>
    </source>
</evidence>
<gene>
    <name evidence="4" type="ORF">CYCCA115_LOCUS19002</name>
</gene>